<dbReference type="RefSeq" id="WP_203302483.1">
    <property type="nucleotide sequence ID" value="NZ_JAAEBW010000003.1"/>
</dbReference>
<accession>A0ABS1ZEX3</accession>
<gene>
    <name evidence="2" type="ORF">GYN02_07020</name>
</gene>
<comment type="caution">
    <text evidence="2">The sequence shown here is derived from an EMBL/GenBank/DDBJ whole genome shotgun (WGS) entry which is preliminary data.</text>
</comment>
<evidence type="ECO:0000259" key="1">
    <source>
        <dbReference type="Pfam" id="PF13391"/>
    </source>
</evidence>
<keyword evidence="2" id="KW-0540">Nuclease</keyword>
<name>A0ABS1ZEX3_9PSED</name>
<dbReference type="EMBL" id="JAAEBW010000003">
    <property type="protein sequence ID" value="MBM1194932.1"/>
    <property type="molecule type" value="Genomic_DNA"/>
</dbReference>
<proteinExistence type="predicted"/>
<organism evidence="2 3">
    <name type="scientific">Pseudomonas weihenstephanensis</name>
    <dbReference type="NCBI Taxonomy" id="1608994"/>
    <lineage>
        <taxon>Bacteria</taxon>
        <taxon>Pseudomonadati</taxon>
        <taxon>Pseudomonadota</taxon>
        <taxon>Gammaproteobacteria</taxon>
        <taxon>Pseudomonadales</taxon>
        <taxon>Pseudomonadaceae</taxon>
        <taxon>Pseudomonas</taxon>
    </lineage>
</organism>
<reference evidence="2 3" key="1">
    <citation type="submission" date="2020-01" db="EMBL/GenBank/DDBJ databases">
        <title>Comparative genomics of meat spoilage bacteria.</title>
        <authorList>
            <person name="Hilgarth M."/>
            <person name="Vogel R.F."/>
        </authorList>
    </citation>
    <scope>NUCLEOTIDE SEQUENCE [LARGE SCALE GENOMIC DNA]</scope>
    <source>
        <strain evidence="2 3">TMW2.2077</strain>
    </source>
</reference>
<dbReference type="GO" id="GO:0004519">
    <property type="term" value="F:endonuclease activity"/>
    <property type="evidence" value="ECO:0007669"/>
    <property type="project" value="UniProtKB-KW"/>
</dbReference>
<keyword evidence="2" id="KW-0255">Endonuclease</keyword>
<sequence>MSQGWSDEELKASVDAYRVMLEKQNAQKKFVKAHVYRELALRFGREEGAFERRMQNISSIYQESGFNWVQGLKPQKNIGSVIKPRLVEMIGLRAESNLVDHELDKAETDAEQDRAFSPLDVEDARARVVTSIIRRRGQPAFRKKILATYDYRCAITDCQQIQVLEAAHIHPYKGLHTHAVTNGLLLRADLHTLFDLYLIAIEPQTRLIRLSPKLYDSAYTQYEGMPLREPTTLSERAGTEVLQWHADHCTWLKSPSGSSD</sequence>
<dbReference type="Pfam" id="PF13391">
    <property type="entry name" value="HNH_2"/>
    <property type="match status" value="1"/>
</dbReference>
<keyword evidence="2" id="KW-0378">Hydrolase</keyword>
<evidence type="ECO:0000313" key="2">
    <source>
        <dbReference type="EMBL" id="MBM1194932.1"/>
    </source>
</evidence>
<dbReference type="InterPro" id="IPR003615">
    <property type="entry name" value="HNH_nuc"/>
</dbReference>
<feature type="domain" description="HNH nuclease" evidence="1">
    <location>
        <begin position="153"/>
        <end position="202"/>
    </location>
</feature>
<keyword evidence="3" id="KW-1185">Reference proteome</keyword>
<evidence type="ECO:0000313" key="3">
    <source>
        <dbReference type="Proteomes" id="UP000809529"/>
    </source>
</evidence>
<dbReference type="Proteomes" id="UP000809529">
    <property type="component" value="Unassembled WGS sequence"/>
</dbReference>
<protein>
    <submittedName>
        <fullName evidence="2">HNH endonuclease</fullName>
    </submittedName>
</protein>